<organism evidence="6 7">
    <name type="scientific">Angomonas deanei</name>
    <dbReference type="NCBI Taxonomy" id="59799"/>
    <lineage>
        <taxon>Eukaryota</taxon>
        <taxon>Discoba</taxon>
        <taxon>Euglenozoa</taxon>
        <taxon>Kinetoplastea</taxon>
        <taxon>Metakinetoplastina</taxon>
        <taxon>Trypanosomatida</taxon>
        <taxon>Trypanosomatidae</taxon>
        <taxon>Strigomonadinae</taxon>
        <taxon>Angomonas</taxon>
    </lineage>
</organism>
<dbReference type="Pfam" id="PF05916">
    <property type="entry name" value="Sld5"/>
    <property type="match status" value="1"/>
</dbReference>
<comment type="similarity">
    <text evidence="2">Belongs to the GINS1/PSF1 family.</text>
</comment>
<dbReference type="SUPFAM" id="SSF158573">
    <property type="entry name" value="GINS helical bundle-like"/>
    <property type="match status" value="1"/>
</dbReference>
<dbReference type="PANTHER" id="PTHR12914">
    <property type="entry name" value="PARTNER OF SLD5"/>
    <property type="match status" value="1"/>
</dbReference>
<dbReference type="CDD" id="cd11710">
    <property type="entry name" value="GINS_A_psf1"/>
    <property type="match status" value="1"/>
</dbReference>
<dbReference type="Gene3D" id="1.20.58.1030">
    <property type="match status" value="1"/>
</dbReference>
<dbReference type="InterPro" id="IPR036224">
    <property type="entry name" value="GINS_bundle-like_dom_sf"/>
</dbReference>
<protein>
    <recommendedName>
        <fullName evidence="5">GINS subunit domain-containing protein</fullName>
    </recommendedName>
</protein>
<dbReference type="EMBL" id="LR877167">
    <property type="protein sequence ID" value="CAD2222007.1"/>
    <property type="molecule type" value="Genomic_DNA"/>
</dbReference>
<evidence type="ECO:0000259" key="5">
    <source>
        <dbReference type="Pfam" id="PF05916"/>
    </source>
</evidence>
<dbReference type="AlphaFoldDB" id="S9UIV8"/>
<evidence type="ECO:0000256" key="3">
    <source>
        <dbReference type="ARBA" id="ARBA00022705"/>
    </source>
</evidence>
<feature type="domain" description="GINS subunit" evidence="5">
    <location>
        <begin position="63"/>
        <end position="130"/>
    </location>
</feature>
<dbReference type="PANTHER" id="PTHR12914:SF2">
    <property type="entry name" value="DNA REPLICATION COMPLEX GINS PROTEIN PSF1"/>
    <property type="match status" value="1"/>
</dbReference>
<evidence type="ECO:0000313" key="6">
    <source>
        <dbReference type="EMBL" id="CAD2222007.1"/>
    </source>
</evidence>
<sequence>MDVGKVDGSIELISEMKALIASGNTLNALDEKKVRDVVAELTDSFDVMRSIENNPFADTTQPYYASSVHFYRSKCLRDKRSVMAYLLWRQGQITNAWWTAQDNTVRKHLSSAESTYLLEYNNLMVEYMTSFAIPVDLRAFLWRPPSAQQLEVRGLMNHVFVSPITGNTVSIYYGKQILLNFEDAESLIQQSVVELI</sequence>
<dbReference type="GO" id="GO:0000811">
    <property type="term" value="C:GINS complex"/>
    <property type="evidence" value="ECO:0007669"/>
    <property type="project" value="InterPro"/>
</dbReference>
<dbReference type="OrthoDB" id="10252587at2759"/>
<keyword evidence="4" id="KW-0539">Nucleus</keyword>
<gene>
    <name evidence="6" type="ORF">ADEAN_000954600</name>
</gene>
<dbReference type="VEuPathDB" id="TriTrypDB:ADEAN_000954600"/>
<proteinExistence type="inferred from homology"/>
<evidence type="ECO:0000256" key="4">
    <source>
        <dbReference type="ARBA" id="ARBA00023242"/>
    </source>
</evidence>
<accession>S9UIV8</accession>
<reference evidence="6 7" key="1">
    <citation type="submission" date="2020-08" db="EMBL/GenBank/DDBJ databases">
        <authorList>
            <person name="Newling K."/>
            <person name="Davey J."/>
            <person name="Forrester S."/>
        </authorList>
    </citation>
    <scope>NUCLEOTIDE SEQUENCE [LARGE SCALE GENOMIC DNA]</scope>
    <source>
        <strain evidence="7">Crithidia deanei Carvalho (ATCC PRA-265)</strain>
    </source>
</reference>
<comment type="subcellular location">
    <subcellularLocation>
        <location evidence="1">Nucleus</location>
    </subcellularLocation>
</comment>
<name>S9UIV8_9TRYP</name>
<keyword evidence="7" id="KW-1185">Reference proteome</keyword>
<keyword evidence="3" id="KW-0235">DNA replication</keyword>
<dbReference type="Proteomes" id="UP000515908">
    <property type="component" value="Chromosome 23"/>
</dbReference>
<dbReference type="InterPro" id="IPR005339">
    <property type="entry name" value="GINS_Psf1"/>
</dbReference>
<evidence type="ECO:0000313" key="7">
    <source>
        <dbReference type="Proteomes" id="UP000515908"/>
    </source>
</evidence>
<evidence type="ECO:0000256" key="1">
    <source>
        <dbReference type="ARBA" id="ARBA00004123"/>
    </source>
</evidence>
<evidence type="ECO:0000256" key="2">
    <source>
        <dbReference type="ARBA" id="ARBA00006677"/>
    </source>
</evidence>
<dbReference type="GO" id="GO:1902983">
    <property type="term" value="P:DNA strand elongation involved in mitotic DNA replication"/>
    <property type="evidence" value="ECO:0007669"/>
    <property type="project" value="TreeGrafter"/>
</dbReference>
<dbReference type="InterPro" id="IPR021151">
    <property type="entry name" value="GINS_A"/>
</dbReference>